<evidence type="ECO:0000313" key="10">
    <source>
        <dbReference type="Proteomes" id="UP000266385"/>
    </source>
</evidence>
<dbReference type="EMBL" id="QWFX01000005">
    <property type="protein sequence ID" value="RIJ33014.1"/>
    <property type="molecule type" value="Genomic_DNA"/>
</dbReference>
<dbReference type="GO" id="GO:0046872">
    <property type="term" value="F:metal ion binding"/>
    <property type="evidence" value="ECO:0007669"/>
    <property type="project" value="UniProtKB-KW"/>
</dbReference>
<evidence type="ECO:0000256" key="2">
    <source>
        <dbReference type="ARBA" id="ARBA00006676"/>
    </source>
</evidence>
<dbReference type="GO" id="GO:0006154">
    <property type="term" value="P:adenosine catabolic process"/>
    <property type="evidence" value="ECO:0007669"/>
    <property type="project" value="TreeGrafter"/>
</dbReference>
<comment type="cofactor">
    <cofactor evidence="1">
        <name>Zn(2+)</name>
        <dbReference type="ChEBI" id="CHEBI:29105"/>
    </cofactor>
</comment>
<evidence type="ECO:0000256" key="5">
    <source>
        <dbReference type="ARBA" id="ARBA00022801"/>
    </source>
</evidence>
<dbReference type="Gene3D" id="3.20.20.140">
    <property type="entry name" value="Metal-dependent hydrolases"/>
    <property type="match status" value="1"/>
</dbReference>
<keyword evidence="5" id="KW-0378">Hydrolase</keyword>
<dbReference type="InterPro" id="IPR006330">
    <property type="entry name" value="Ado/ade_deaminase"/>
</dbReference>
<evidence type="ECO:0000259" key="8">
    <source>
        <dbReference type="Pfam" id="PF00962"/>
    </source>
</evidence>
<evidence type="ECO:0000256" key="7">
    <source>
        <dbReference type="SAM" id="SignalP"/>
    </source>
</evidence>
<dbReference type="InterPro" id="IPR032466">
    <property type="entry name" value="Metal_Hydrolase"/>
</dbReference>
<organism evidence="9 10">
    <name type="scientific">Henriciella mobilis</name>
    <dbReference type="NCBI Taxonomy" id="2305467"/>
    <lineage>
        <taxon>Bacteria</taxon>
        <taxon>Pseudomonadati</taxon>
        <taxon>Pseudomonadota</taxon>
        <taxon>Alphaproteobacteria</taxon>
        <taxon>Hyphomonadales</taxon>
        <taxon>Hyphomonadaceae</taxon>
        <taxon>Henriciella</taxon>
    </lineage>
</organism>
<dbReference type="GO" id="GO:0043103">
    <property type="term" value="P:hypoxanthine salvage"/>
    <property type="evidence" value="ECO:0007669"/>
    <property type="project" value="TreeGrafter"/>
</dbReference>
<evidence type="ECO:0000256" key="1">
    <source>
        <dbReference type="ARBA" id="ARBA00001947"/>
    </source>
</evidence>
<dbReference type="Pfam" id="PF00962">
    <property type="entry name" value="A_deaminase"/>
    <property type="match status" value="1"/>
</dbReference>
<feature type="chain" id="PRO_5017475111" description="adenosine deaminase" evidence="7">
    <location>
        <begin position="38"/>
        <end position="525"/>
    </location>
</feature>
<dbReference type="GO" id="GO:0004000">
    <property type="term" value="F:adenosine deaminase activity"/>
    <property type="evidence" value="ECO:0007669"/>
    <property type="project" value="TreeGrafter"/>
</dbReference>
<keyword evidence="7" id="KW-0732">Signal</keyword>
<dbReference type="AlphaFoldDB" id="A0A399RRW6"/>
<feature type="signal peptide" evidence="7">
    <location>
        <begin position="1"/>
        <end position="37"/>
    </location>
</feature>
<dbReference type="SUPFAM" id="SSF51556">
    <property type="entry name" value="Metallo-dependent hydrolases"/>
    <property type="match status" value="1"/>
</dbReference>
<dbReference type="PANTHER" id="PTHR11409">
    <property type="entry name" value="ADENOSINE DEAMINASE"/>
    <property type="match status" value="1"/>
</dbReference>
<keyword evidence="4" id="KW-0479">Metal-binding</keyword>
<evidence type="ECO:0000256" key="3">
    <source>
        <dbReference type="ARBA" id="ARBA00012784"/>
    </source>
</evidence>
<comment type="similarity">
    <text evidence="2">Belongs to the metallo-dependent hydrolases superfamily. Adenosine and AMP deaminases family.</text>
</comment>
<dbReference type="GO" id="GO:0005829">
    <property type="term" value="C:cytosol"/>
    <property type="evidence" value="ECO:0007669"/>
    <property type="project" value="TreeGrafter"/>
</dbReference>
<accession>A0A399RRW6</accession>
<evidence type="ECO:0000256" key="4">
    <source>
        <dbReference type="ARBA" id="ARBA00022723"/>
    </source>
</evidence>
<feature type="domain" description="Adenosine deaminase" evidence="8">
    <location>
        <begin position="326"/>
        <end position="464"/>
    </location>
</feature>
<dbReference type="GO" id="GO:0046103">
    <property type="term" value="P:inosine biosynthetic process"/>
    <property type="evidence" value="ECO:0007669"/>
    <property type="project" value="TreeGrafter"/>
</dbReference>
<gene>
    <name evidence="9" type="ORF">D1223_04000</name>
</gene>
<evidence type="ECO:0000313" key="9">
    <source>
        <dbReference type="EMBL" id="RIJ33014.1"/>
    </source>
</evidence>
<dbReference type="PANTHER" id="PTHR11409:SF43">
    <property type="entry name" value="ADENOSINE DEAMINASE"/>
    <property type="match status" value="1"/>
</dbReference>
<keyword evidence="6" id="KW-0862">Zinc</keyword>
<sequence>MRRGRSRCGSTLFRPSLAALACTMSCLMLTAAPTASAEDTEREAAALFDRISDDPVLLRVFLRDMPKGGDLHNHASGTPFAEEYLSWAEDRAFCVTEVPAAISPPPCEDEGEITAVGLMRTDPALYAEIVDALSVREVLADVDIDRSGHEQFFGSFERFFPIVSEEPDRTLASIKQLAADDRLSYVELMFNPGTINQYTVQSEDGDWDESDLDAAFSRFAPEIDALVEAGIQQRDKTEREAAEILSCGTADAEPGCDVTVYYNFYGLRLLPNEQLFRQLALGFALIEADPRFLGVSLVQPEDDPRAIENYQLHMRMIAFLNEKYPSAKVSLHAGELTLGLAPAYALRSHIRDAIEIAGSSRIGHGIDIAWELDSRKTLDRMAEERIAVEINLSSNDIILGVRGKEHPLNLYRASGVPIVLSTDDQGVLRTDMTEQYVRAALEHGLAYRDLKQAARNSLEFAFLPGTSIWKPGQPGTPSPTCQSVASRSCRALALFSPKALLQLKLEDDFEAFEKDIAGWTIAQPE</sequence>
<dbReference type="Proteomes" id="UP000266385">
    <property type="component" value="Unassembled WGS sequence"/>
</dbReference>
<dbReference type="EC" id="3.5.4.4" evidence="3"/>
<dbReference type="InterPro" id="IPR001365">
    <property type="entry name" value="A_deaminase_dom"/>
</dbReference>
<evidence type="ECO:0000256" key="6">
    <source>
        <dbReference type="ARBA" id="ARBA00022833"/>
    </source>
</evidence>
<name>A0A399RRW6_9PROT</name>
<proteinExistence type="inferred from homology"/>
<protein>
    <recommendedName>
        <fullName evidence="3">adenosine deaminase</fullName>
        <ecNumber evidence="3">3.5.4.4</ecNumber>
    </recommendedName>
</protein>
<reference evidence="9 10" key="1">
    <citation type="submission" date="2018-08" db="EMBL/GenBank/DDBJ databases">
        <title>Henriciella mobilis sp. nov., isolated from seawater.</title>
        <authorList>
            <person name="Cheng H."/>
            <person name="Wu Y.-H."/>
            <person name="Xu X.-W."/>
            <person name="Guo L.-L."/>
        </authorList>
    </citation>
    <scope>NUCLEOTIDE SEQUENCE [LARGE SCALE GENOMIC DNA]</scope>
    <source>
        <strain evidence="9 10">JN25</strain>
    </source>
</reference>
<comment type="caution">
    <text evidence="9">The sequence shown here is derived from an EMBL/GenBank/DDBJ whole genome shotgun (WGS) entry which is preliminary data.</text>
</comment>
<keyword evidence="10" id="KW-1185">Reference proteome</keyword>